<dbReference type="PANTHER" id="PTHR13501:SF8">
    <property type="entry name" value="LARGE RIBOSOMAL SUBUNIT PROTEIN UL22M"/>
    <property type="match status" value="1"/>
</dbReference>
<evidence type="ECO:0000256" key="3">
    <source>
        <dbReference type="ARBA" id="ARBA00023274"/>
    </source>
</evidence>
<organism evidence="6 7">
    <name type="scientific">Phycomyces blakesleeanus</name>
    <dbReference type="NCBI Taxonomy" id="4837"/>
    <lineage>
        <taxon>Eukaryota</taxon>
        <taxon>Fungi</taxon>
        <taxon>Fungi incertae sedis</taxon>
        <taxon>Mucoromycota</taxon>
        <taxon>Mucoromycotina</taxon>
        <taxon>Mucoromycetes</taxon>
        <taxon>Mucorales</taxon>
        <taxon>Phycomycetaceae</taxon>
        <taxon>Phycomyces</taxon>
    </lineage>
</organism>
<dbReference type="InterPro" id="IPR047867">
    <property type="entry name" value="Ribosomal_uL22_bac/org-type"/>
</dbReference>
<accession>A0ABR3AKQ1</accession>
<evidence type="ECO:0000313" key="6">
    <source>
        <dbReference type="EMBL" id="KAL0074223.1"/>
    </source>
</evidence>
<sequence>MPAVTVVTSTTNNNTSLQSQKTLPSLPNMPSLTLQAFKAIQPIKQSMLGFRTIQSFRFSTTTQCHADQPTPERPQIGASSLFENVQVETNETLTKSGEKPVDKQYTWSSANFRTSPRKLNMLARQIRNLPVEEAIKQMEFSSKRSAKKILHNLAFARKNAQEQKGMENMVVSQAWVGKGRFIQRVNPHGRGQFGVMHRKEAHISFLFKEAETPQEAAKANKRSIRGWKDTEKVWTPLVGTKPIYNAKSFYNW</sequence>
<evidence type="ECO:0000256" key="4">
    <source>
        <dbReference type="RuleBase" id="RU004005"/>
    </source>
</evidence>
<dbReference type="SUPFAM" id="SSF54843">
    <property type="entry name" value="Ribosomal protein L22"/>
    <property type="match status" value="1"/>
</dbReference>
<reference evidence="6 7" key="1">
    <citation type="submission" date="2024-04" db="EMBL/GenBank/DDBJ databases">
        <title>Symmetric and asymmetric DNA N6-adenine methylation regulates different biological responses in Mucorales.</title>
        <authorList>
            <consortium name="Lawrence Berkeley National Laboratory"/>
            <person name="Lax C."/>
            <person name="Mondo S.J."/>
            <person name="Osorio-Concepcion M."/>
            <person name="Muszewska A."/>
            <person name="Corrochano-Luque M."/>
            <person name="Gutierrez G."/>
            <person name="Riley R."/>
            <person name="Lipzen A."/>
            <person name="Guo J."/>
            <person name="Hundley H."/>
            <person name="Amirebrahimi M."/>
            <person name="Ng V."/>
            <person name="Lorenzo-Gutierrez D."/>
            <person name="Binder U."/>
            <person name="Yang J."/>
            <person name="Song Y."/>
            <person name="Canovas D."/>
            <person name="Navarro E."/>
            <person name="Freitag M."/>
            <person name="Gabaldon T."/>
            <person name="Grigoriev I.V."/>
            <person name="Corrochano L.M."/>
            <person name="Nicolas F.E."/>
            <person name="Garre V."/>
        </authorList>
    </citation>
    <scope>NUCLEOTIDE SEQUENCE [LARGE SCALE GENOMIC DNA]</scope>
    <source>
        <strain evidence="6 7">L51</strain>
    </source>
</reference>
<dbReference type="Pfam" id="PF00237">
    <property type="entry name" value="Ribosomal_L22"/>
    <property type="match status" value="1"/>
</dbReference>
<evidence type="ECO:0000313" key="7">
    <source>
        <dbReference type="Proteomes" id="UP001448207"/>
    </source>
</evidence>
<proteinExistence type="inferred from homology"/>
<dbReference type="PANTHER" id="PTHR13501">
    <property type="entry name" value="CHLOROPLAST 50S RIBOSOMAL PROTEIN L22-RELATED"/>
    <property type="match status" value="1"/>
</dbReference>
<dbReference type="EMBL" id="JBCLYO010000044">
    <property type="protein sequence ID" value="KAL0074223.1"/>
    <property type="molecule type" value="Genomic_DNA"/>
</dbReference>
<dbReference type="Proteomes" id="UP001448207">
    <property type="component" value="Unassembled WGS sequence"/>
</dbReference>
<feature type="compositionally biased region" description="Low complexity" evidence="5">
    <location>
        <begin position="1"/>
        <end position="16"/>
    </location>
</feature>
<keyword evidence="3 4" id="KW-0687">Ribonucleoprotein</keyword>
<gene>
    <name evidence="6" type="ORF">J3Q64DRAFT_1778599</name>
</gene>
<protein>
    <submittedName>
        <fullName evidence="6">Ribosomal protein L22/L17</fullName>
    </submittedName>
</protein>
<dbReference type="Gene3D" id="3.90.470.10">
    <property type="entry name" value="Ribosomal protein L22/L17"/>
    <property type="match status" value="1"/>
</dbReference>
<dbReference type="GO" id="GO:0005840">
    <property type="term" value="C:ribosome"/>
    <property type="evidence" value="ECO:0007669"/>
    <property type="project" value="UniProtKB-KW"/>
</dbReference>
<name>A0ABR3AKQ1_PHYBL</name>
<evidence type="ECO:0000256" key="5">
    <source>
        <dbReference type="SAM" id="MobiDB-lite"/>
    </source>
</evidence>
<keyword evidence="7" id="KW-1185">Reference proteome</keyword>
<evidence type="ECO:0000256" key="1">
    <source>
        <dbReference type="ARBA" id="ARBA00009451"/>
    </source>
</evidence>
<keyword evidence="2 4" id="KW-0689">Ribosomal protein</keyword>
<dbReference type="InterPro" id="IPR001063">
    <property type="entry name" value="Ribosomal_uL22"/>
</dbReference>
<comment type="similarity">
    <text evidence="1 4">Belongs to the universal ribosomal protein uL22 family.</text>
</comment>
<dbReference type="InterPro" id="IPR036394">
    <property type="entry name" value="Ribosomal_uL22_sf"/>
</dbReference>
<evidence type="ECO:0000256" key="2">
    <source>
        <dbReference type="ARBA" id="ARBA00022980"/>
    </source>
</evidence>
<feature type="region of interest" description="Disordered" evidence="5">
    <location>
        <begin position="1"/>
        <end position="24"/>
    </location>
</feature>
<comment type="caution">
    <text evidence="6">The sequence shown here is derived from an EMBL/GenBank/DDBJ whole genome shotgun (WGS) entry which is preliminary data.</text>
</comment>